<evidence type="ECO:0000256" key="7">
    <source>
        <dbReference type="ARBA" id="ARBA00022801"/>
    </source>
</evidence>
<dbReference type="STRING" id="708187.A0A1Q8S251"/>
<keyword evidence="5" id="KW-0964">Secreted</keyword>
<proteinExistence type="inferred from homology"/>
<feature type="signal peptide" evidence="16">
    <location>
        <begin position="1"/>
        <end position="24"/>
    </location>
</feature>
<feature type="chain" id="PRO_5012141353" description="chitinase" evidence="16">
    <location>
        <begin position="25"/>
        <end position="1442"/>
    </location>
</feature>
<dbReference type="Gene3D" id="3.20.20.80">
    <property type="entry name" value="Glycosidases"/>
    <property type="match status" value="1"/>
</dbReference>
<evidence type="ECO:0000313" key="21">
    <source>
        <dbReference type="Proteomes" id="UP000186583"/>
    </source>
</evidence>
<dbReference type="InterPro" id="IPR011583">
    <property type="entry name" value="Chitinase_II/V-like_cat"/>
</dbReference>
<dbReference type="InterPro" id="IPR053214">
    <property type="entry name" value="LysM12-like"/>
</dbReference>
<keyword evidence="13" id="KW-1015">Disulfide bond</keyword>
<feature type="domain" description="Chitin-binding type-1" evidence="17">
    <location>
        <begin position="492"/>
        <end position="562"/>
    </location>
</feature>
<dbReference type="Gene3D" id="3.30.60.10">
    <property type="entry name" value="Endochitinase-like"/>
    <property type="match status" value="1"/>
</dbReference>
<dbReference type="GO" id="GO:0008061">
    <property type="term" value="F:chitin binding"/>
    <property type="evidence" value="ECO:0007669"/>
    <property type="project" value="UniProtKB-UniRule"/>
</dbReference>
<evidence type="ECO:0000256" key="16">
    <source>
        <dbReference type="SAM" id="SignalP"/>
    </source>
</evidence>
<dbReference type="InterPro" id="IPR036861">
    <property type="entry name" value="Endochitinase-like_sf"/>
</dbReference>
<comment type="similarity">
    <text evidence="3">Belongs to the glycosyl hydrolase 18 family. Chitinase class V subfamily.</text>
</comment>
<dbReference type="PROSITE" id="PS01095">
    <property type="entry name" value="GH18_1"/>
    <property type="match status" value="1"/>
</dbReference>
<evidence type="ECO:0000259" key="18">
    <source>
        <dbReference type="PROSITE" id="PS51782"/>
    </source>
</evidence>
<organism evidence="20 21">
    <name type="scientific">Colletotrichum chlorophyti</name>
    <dbReference type="NCBI Taxonomy" id="708187"/>
    <lineage>
        <taxon>Eukaryota</taxon>
        <taxon>Fungi</taxon>
        <taxon>Dikarya</taxon>
        <taxon>Ascomycota</taxon>
        <taxon>Pezizomycotina</taxon>
        <taxon>Sordariomycetes</taxon>
        <taxon>Hypocreomycetidae</taxon>
        <taxon>Glomerellales</taxon>
        <taxon>Glomerellaceae</taxon>
        <taxon>Colletotrichum</taxon>
    </lineage>
</organism>
<evidence type="ECO:0000313" key="20">
    <source>
        <dbReference type="EMBL" id="OLN95490.1"/>
    </source>
</evidence>
<dbReference type="PROSITE" id="PS51910">
    <property type="entry name" value="GH18_2"/>
    <property type="match status" value="1"/>
</dbReference>
<evidence type="ECO:0000256" key="11">
    <source>
        <dbReference type="ARBA" id="ARBA00023295"/>
    </source>
</evidence>
<dbReference type="InterPro" id="IPR036779">
    <property type="entry name" value="LysM_dom_sf"/>
</dbReference>
<evidence type="ECO:0000259" key="19">
    <source>
        <dbReference type="PROSITE" id="PS51910"/>
    </source>
</evidence>
<keyword evidence="10" id="KW-0119">Carbohydrate metabolism</keyword>
<feature type="disulfide bond" evidence="13">
    <location>
        <begin position="524"/>
        <end position="538"/>
    </location>
</feature>
<dbReference type="PANTHER" id="PTHR47700:SF2">
    <property type="entry name" value="CHITINASE"/>
    <property type="match status" value="1"/>
</dbReference>
<accession>A0A1Q8S251</accession>
<evidence type="ECO:0000256" key="1">
    <source>
        <dbReference type="ARBA" id="ARBA00000822"/>
    </source>
</evidence>
<dbReference type="InterPro" id="IPR001579">
    <property type="entry name" value="Glyco_hydro_18_chit_AS"/>
</dbReference>
<dbReference type="Pfam" id="PF00704">
    <property type="entry name" value="Glyco_hydro_18"/>
    <property type="match status" value="1"/>
</dbReference>
<comment type="catalytic activity">
    <reaction evidence="1">
        <text>Random endo-hydrolysis of N-acetyl-beta-D-glucosaminide (1-&gt;4)-beta-linkages in chitin and chitodextrins.</text>
        <dbReference type="EC" id="3.2.1.14"/>
    </reaction>
</comment>
<evidence type="ECO:0000256" key="2">
    <source>
        <dbReference type="ARBA" id="ARBA00004613"/>
    </source>
</evidence>
<reference evidence="20 21" key="1">
    <citation type="submission" date="2016-11" db="EMBL/GenBank/DDBJ databases">
        <title>Draft Genome Assembly of Colletotrichum chlorophyti a pathogen of herbaceous plants.</title>
        <authorList>
            <person name="Gan P."/>
            <person name="Narusaka M."/>
            <person name="Tsushima A."/>
            <person name="Narusaka Y."/>
            <person name="Takano Y."/>
            <person name="Shirasu K."/>
        </authorList>
    </citation>
    <scope>NUCLEOTIDE SEQUENCE [LARGE SCALE GENOMIC DNA]</scope>
    <source>
        <strain evidence="20 21">NTL11</strain>
    </source>
</reference>
<protein>
    <recommendedName>
        <fullName evidence="4">chitinase</fullName>
        <ecNumber evidence="4">3.2.1.14</ecNumber>
    </recommendedName>
</protein>
<feature type="disulfide bond" evidence="13">
    <location>
        <begin position="519"/>
        <end position="531"/>
    </location>
</feature>
<comment type="caution">
    <text evidence="20">The sequence shown here is derived from an EMBL/GenBank/DDBJ whole genome shotgun (WGS) entry which is preliminary data.</text>
</comment>
<evidence type="ECO:0000256" key="4">
    <source>
        <dbReference type="ARBA" id="ARBA00012729"/>
    </source>
</evidence>
<dbReference type="PANTHER" id="PTHR47700">
    <property type="entry name" value="V CHITINASE, PUTATIVE (AFU_ORTHOLOGUE AFUA_6G13720)-RELATED"/>
    <property type="match status" value="1"/>
</dbReference>
<evidence type="ECO:0000256" key="15">
    <source>
        <dbReference type="SAM" id="MobiDB-lite"/>
    </source>
</evidence>
<keyword evidence="8" id="KW-0146">Chitin degradation</keyword>
<dbReference type="EMBL" id="MPGH01000035">
    <property type="protein sequence ID" value="OLN95490.1"/>
    <property type="molecule type" value="Genomic_DNA"/>
</dbReference>
<keyword evidence="7 14" id="KW-0378">Hydrolase</keyword>
<dbReference type="Gene3D" id="3.10.350.10">
    <property type="entry name" value="LysM domain"/>
    <property type="match status" value="3"/>
</dbReference>
<evidence type="ECO:0000256" key="13">
    <source>
        <dbReference type="PROSITE-ProRule" id="PRU00261"/>
    </source>
</evidence>
<feature type="domain" description="GH18" evidence="19">
    <location>
        <begin position="573"/>
        <end position="926"/>
    </location>
</feature>
<evidence type="ECO:0000256" key="9">
    <source>
        <dbReference type="ARBA" id="ARBA00023026"/>
    </source>
</evidence>
<comment type="subcellular location">
    <subcellularLocation>
        <location evidence="2">Secreted</location>
    </subcellularLocation>
</comment>
<dbReference type="SUPFAM" id="SSF57016">
    <property type="entry name" value="Plant lectins/antimicrobial peptides"/>
    <property type="match status" value="1"/>
</dbReference>
<keyword evidence="6 13" id="KW-0147">Chitin-binding</keyword>
<name>A0A1Q8S251_9PEZI</name>
<dbReference type="GO" id="GO:0005576">
    <property type="term" value="C:extracellular region"/>
    <property type="evidence" value="ECO:0007669"/>
    <property type="project" value="UniProtKB-SubCell"/>
</dbReference>
<feature type="domain" description="LysM" evidence="18">
    <location>
        <begin position="364"/>
        <end position="411"/>
    </location>
</feature>
<feature type="domain" description="LysM" evidence="18">
    <location>
        <begin position="430"/>
        <end position="479"/>
    </location>
</feature>
<evidence type="ECO:0000256" key="10">
    <source>
        <dbReference type="ARBA" id="ARBA00023277"/>
    </source>
</evidence>
<dbReference type="GO" id="GO:0008843">
    <property type="term" value="F:endochitinase activity"/>
    <property type="evidence" value="ECO:0007669"/>
    <property type="project" value="UniProtKB-EC"/>
</dbReference>
<evidence type="ECO:0000256" key="8">
    <source>
        <dbReference type="ARBA" id="ARBA00023024"/>
    </source>
</evidence>
<keyword evidence="9" id="KW-0843">Virulence</keyword>
<dbReference type="CDD" id="cd02878">
    <property type="entry name" value="GH18_zymocin_alpha"/>
    <property type="match status" value="1"/>
</dbReference>
<feature type="region of interest" description="Disordered" evidence="15">
    <location>
        <begin position="1375"/>
        <end position="1395"/>
    </location>
</feature>
<dbReference type="SMART" id="SM00636">
    <property type="entry name" value="Glyco_18"/>
    <property type="match status" value="1"/>
</dbReference>
<feature type="domain" description="LysM" evidence="18">
    <location>
        <begin position="297"/>
        <end position="344"/>
    </location>
</feature>
<dbReference type="PROSITE" id="PS51782">
    <property type="entry name" value="LYSM"/>
    <property type="match status" value="3"/>
</dbReference>
<dbReference type="Gene3D" id="3.10.50.10">
    <property type="match status" value="1"/>
</dbReference>
<gene>
    <name evidence="20" type="ORF">CCHL11_05175</name>
</gene>
<dbReference type="PROSITE" id="PS50941">
    <property type="entry name" value="CHIT_BIND_I_2"/>
    <property type="match status" value="1"/>
</dbReference>
<dbReference type="EC" id="3.2.1.14" evidence="4"/>
<comment type="caution">
    <text evidence="13">Lacks conserved residue(s) required for the propagation of feature annotation.</text>
</comment>
<evidence type="ECO:0000256" key="14">
    <source>
        <dbReference type="RuleBase" id="RU000489"/>
    </source>
</evidence>
<dbReference type="InterPro" id="IPR001002">
    <property type="entry name" value="Chitin-bd_1"/>
</dbReference>
<evidence type="ECO:0000256" key="6">
    <source>
        <dbReference type="ARBA" id="ARBA00022669"/>
    </source>
</evidence>
<dbReference type="Proteomes" id="UP000186583">
    <property type="component" value="Unassembled WGS sequence"/>
</dbReference>
<dbReference type="CDD" id="cd00035">
    <property type="entry name" value="ChtBD1"/>
    <property type="match status" value="1"/>
</dbReference>
<evidence type="ECO:0000256" key="12">
    <source>
        <dbReference type="ARBA" id="ARBA00023326"/>
    </source>
</evidence>
<dbReference type="GO" id="GO:0006032">
    <property type="term" value="P:chitin catabolic process"/>
    <property type="evidence" value="ECO:0007669"/>
    <property type="project" value="UniProtKB-KW"/>
</dbReference>
<keyword evidence="21" id="KW-1185">Reference proteome</keyword>
<evidence type="ECO:0000259" key="17">
    <source>
        <dbReference type="PROSITE" id="PS50941"/>
    </source>
</evidence>
<keyword evidence="11 14" id="KW-0326">Glycosidase</keyword>
<dbReference type="Pfam" id="PF01476">
    <property type="entry name" value="LysM"/>
    <property type="match status" value="1"/>
</dbReference>
<dbReference type="SUPFAM" id="SSF51445">
    <property type="entry name" value="(Trans)glycosidases"/>
    <property type="match status" value="1"/>
</dbReference>
<dbReference type="InterPro" id="IPR018392">
    <property type="entry name" value="LysM"/>
</dbReference>
<dbReference type="InterPro" id="IPR029070">
    <property type="entry name" value="Chitinase_insertion_sf"/>
</dbReference>
<feature type="disulfide bond" evidence="13">
    <location>
        <begin position="556"/>
        <end position="560"/>
    </location>
</feature>
<evidence type="ECO:0000256" key="5">
    <source>
        <dbReference type="ARBA" id="ARBA00022525"/>
    </source>
</evidence>
<evidence type="ECO:0000256" key="3">
    <source>
        <dbReference type="ARBA" id="ARBA00008682"/>
    </source>
</evidence>
<dbReference type="GO" id="GO:0000272">
    <property type="term" value="P:polysaccharide catabolic process"/>
    <property type="evidence" value="ECO:0007669"/>
    <property type="project" value="UniProtKB-KW"/>
</dbReference>
<dbReference type="InterPro" id="IPR001223">
    <property type="entry name" value="Glyco_hydro18_cat"/>
</dbReference>
<sequence length="1442" mass="156821">MSPHKHLLFPLLGFAGLALNGVDASAPLRDLCPATCLEAGPEPSNWTVVAEFGQLQACRKPLVLDFSVQVPVTDKQHIRVCNVFMNDFDYAASSGVVALSSAETETKSEDVIPQLAWTPAASEEEIGGRLVSQSVEHLQSYLENSGQTENRTMIFATVSDTTVGVYVGANLLNPSVARSLFNSFLETLLTVGLADSKSALIQVCENRTGNDIFGLIAASSADFATVHSAVGQWSNGTCVDTSSYAKTSQLDSATIVTIKPEVAPTPVGSNGTAIAVPVPGNNSTAVRGLLVARADCRAIDVKSGNGCADLVSRCGGGLTAANFYKYNPSSTLCSTLKVGQMVCCTSGTLPVPQEPKANADGTCRTTKVDDGDDCGKLVSRCGGGLTAAQFYKYNTDSKLCSTLQPGQRVCCTPGKLPDIRPKQNADGSCSAYQIKGGDFCSKIAVANGLTVKELEDLNKETWGWNGCDNGFWPDNWICLSKGTPPFPAAIANANCGPQKPGTSKPSGSSSRDWAKLNPCPLNACCNIWGQCGTTADFCIDTNTGPPGTAKKDTFGCISNCGMSIVQSSPPKQFIKLGYFEGFNLDSRECLNMDATQIDPSFTHIHFAFGMISDKFEIYQESELAEFQFQQFKKLRGPKRIISFGGWVFSAEAPNYPIFRNGVKAANRNKLADNLVKYVVDNGLDGLDLDWEYPSAPDLPDIPKGDLSEATDYLRLLALLRSKLPKDKTLSIAAPASFWYLKQFPIKAMSELLDYIVYMTYDLHGQWDAGNQWASPGCPSGNCLRSHINRTETLGALTMITKAGVPSNKVLVGVSSYGRSFQMVDPSCTGPNCLFTGDRKTSYARKGRCTQTGGYISNAEIGEINGRTWTDAESNSKIMVDGDLWVSYMDDSLKNTRTELYKRYNMGGTIDWAVDLVKFHKPPNFGVGDGSVDLGMSWAQVKSHIMRGDDVGCEGAKNIRTGSWVSKQCNVEEVAGYAFHTPAKRWKALECQAGWEDAVRIWWGCHSGDKTDLSFSEAIADFLHQAPGANCGDLSIESNCGENVKCEAHNTKDDLKGYQTGACTYEIWNSMTELHRMIKNYYYSLVNVGNELRANHETFIETFAPKPNDGTELFDLLLTLVQIPLGIAGSRFFGSALMNKAFFANDLSGNKKEAWEAATMGLVETGFGIAQDAMKTASENRAEISFKALYDDLIGNWKKQSDALIKKLFNGEKDSIKKLTDLFTDGKMIRGLYDGKVASDKRNHTQNWERERNIERAFYAAAIPGAWAANKPAPVVVDFGPSCQIDARKYFTEAPSKYNVGWRCPDGHSYILAGVRDGPPQQCGFGTPGSQCNPVAKWTLDILKGIDQIQDEQNEWGQITVDDLIIGAVNTYKKNGNKNKMDAKEGMPSPADKSVSDAYNDSKLDIRRAGYIRIPVCGVEEVKSNLEKGRSRYGDSPNWPCNA</sequence>
<dbReference type="InterPro" id="IPR017853">
    <property type="entry name" value="GH"/>
</dbReference>
<dbReference type="SUPFAM" id="SSF54556">
    <property type="entry name" value="Chitinase insertion domain"/>
    <property type="match status" value="1"/>
</dbReference>
<keyword evidence="16" id="KW-0732">Signal</keyword>
<keyword evidence="12" id="KW-0624">Polysaccharide degradation</keyword>
<dbReference type="OrthoDB" id="73875at2759"/>